<name>A0A319B0E0_ASPVC</name>
<dbReference type="GeneID" id="37212132"/>
<dbReference type="RefSeq" id="XP_025558975.1">
    <property type="nucleotide sequence ID" value="XM_025707540.1"/>
</dbReference>
<keyword evidence="2" id="KW-1185">Reference proteome</keyword>
<protein>
    <submittedName>
        <fullName evidence="1">Uncharacterized protein</fullName>
    </submittedName>
</protein>
<accession>A0A319B0E0</accession>
<reference evidence="1" key="1">
    <citation type="submission" date="2016-12" db="EMBL/GenBank/DDBJ databases">
        <title>The genomes of Aspergillus section Nigri reveals drivers in fungal speciation.</title>
        <authorList>
            <consortium name="DOE Joint Genome Institute"/>
            <person name="Vesth T.C."/>
            <person name="Nybo J."/>
            <person name="Theobald S."/>
            <person name="Brandl J."/>
            <person name="Frisvad J.C."/>
            <person name="Nielsen K.F."/>
            <person name="Lyhne E.K."/>
            <person name="Kogle M.E."/>
            <person name="Kuo A."/>
            <person name="Riley R."/>
            <person name="Clum A."/>
            <person name="Nolan M."/>
            <person name="Lipzen A."/>
            <person name="Salamov A."/>
            <person name="Henrissat B."/>
            <person name="Wiebenga A."/>
            <person name="De Vries R.P."/>
            <person name="Grigoriev I.V."/>
            <person name="Mortensen U.H."/>
            <person name="Andersen M.R."/>
            <person name="Baker S.E."/>
        </authorList>
    </citation>
    <scope>NUCLEOTIDE SEQUENCE [LARGE SCALE GENOMIC DNA]</scope>
    <source>
        <strain evidence="1">CBS 113365</strain>
    </source>
</reference>
<feature type="non-terminal residue" evidence="1">
    <location>
        <position position="63"/>
    </location>
</feature>
<gene>
    <name evidence="1" type="ORF">BO88DRAFT_407809</name>
</gene>
<evidence type="ECO:0000313" key="2">
    <source>
        <dbReference type="Proteomes" id="UP000248405"/>
    </source>
</evidence>
<dbReference type="EMBL" id="KZ821639">
    <property type="protein sequence ID" value="PYH65181.1"/>
    <property type="molecule type" value="Genomic_DNA"/>
</dbReference>
<dbReference type="AlphaFoldDB" id="A0A319B0E0"/>
<sequence>MIGSNLGFDGFSQHRFWYWNCWPGDVGPFFEGMVMCLRRVTGVCAVWGWGWLLGRGLDFGIRN</sequence>
<evidence type="ECO:0000313" key="1">
    <source>
        <dbReference type="EMBL" id="PYH65181.1"/>
    </source>
</evidence>
<dbReference type="Proteomes" id="UP000248405">
    <property type="component" value="Unassembled WGS sequence"/>
</dbReference>
<organism evidence="1 2">
    <name type="scientific">Aspergillus vadensis (strain CBS 113365 / IMI 142717 / IBT 24658)</name>
    <dbReference type="NCBI Taxonomy" id="1448311"/>
    <lineage>
        <taxon>Eukaryota</taxon>
        <taxon>Fungi</taxon>
        <taxon>Dikarya</taxon>
        <taxon>Ascomycota</taxon>
        <taxon>Pezizomycotina</taxon>
        <taxon>Eurotiomycetes</taxon>
        <taxon>Eurotiomycetidae</taxon>
        <taxon>Eurotiales</taxon>
        <taxon>Aspergillaceae</taxon>
        <taxon>Aspergillus</taxon>
        <taxon>Aspergillus subgen. Circumdati</taxon>
    </lineage>
</organism>
<proteinExistence type="predicted"/>